<name>A0A1H4XR26_9ACTN</name>
<gene>
    <name evidence="3" type="ORF">SAMN04489844_3611</name>
</gene>
<keyword evidence="4" id="KW-1185">Reference proteome</keyword>
<dbReference type="Pfam" id="PF10648">
    <property type="entry name" value="Gmad2"/>
    <property type="match status" value="1"/>
</dbReference>
<protein>
    <submittedName>
        <fullName evidence="3">Immunoglobulin-like domain of spore germination</fullName>
    </submittedName>
</protein>
<dbReference type="RefSeq" id="WP_090970786.1">
    <property type="nucleotide sequence ID" value="NZ_FNRT01000002.1"/>
</dbReference>
<evidence type="ECO:0000313" key="3">
    <source>
        <dbReference type="EMBL" id="SED07184.1"/>
    </source>
</evidence>
<evidence type="ECO:0000259" key="2">
    <source>
        <dbReference type="Pfam" id="PF10648"/>
    </source>
</evidence>
<evidence type="ECO:0000256" key="1">
    <source>
        <dbReference type="SAM" id="MobiDB-lite"/>
    </source>
</evidence>
<dbReference type="Proteomes" id="UP000198742">
    <property type="component" value="Unassembled WGS sequence"/>
</dbReference>
<feature type="region of interest" description="Disordered" evidence="1">
    <location>
        <begin position="15"/>
        <end position="61"/>
    </location>
</feature>
<accession>A0A1H4XR26</accession>
<feature type="domain" description="Bacterial spore germination immunoglobulin-like" evidence="2">
    <location>
        <begin position="219"/>
        <end position="300"/>
    </location>
</feature>
<dbReference type="STRING" id="402596.SAMN04489844_3611"/>
<reference evidence="4" key="1">
    <citation type="submission" date="2016-10" db="EMBL/GenBank/DDBJ databases">
        <authorList>
            <person name="Varghese N."/>
            <person name="Submissions S."/>
        </authorList>
    </citation>
    <scope>NUCLEOTIDE SEQUENCE [LARGE SCALE GENOMIC DNA]</scope>
    <source>
        <strain evidence="4">DSM 22017</strain>
    </source>
</reference>
<dbReference type="AlphaFoldDB" id="A0A1H4XR26"/>
<dbReference type="InterPro" id="IPR018911">
    <property type="entry name" value="Gmad2_Ig-like_dom"/>
</dbReference>
<feature type="compositionally biased region" description="Low complexity" evidence="1">
    <location>
        <begin position="27"/>
        <end position="39"/>
    </location>
</feature>
<organism evidence="3 4">
    <name type="scientific">Nocardioides exalbidus</name>
    <dbReference type="NCBI Taxonomy" id="402596"/>
    <lineage>
        <taxon>Bacteria</taxon>
        <taxon>Bacillati</taxon>
        <taxon>Actinomycetota</taxon>
        <taxon>Actinomycetes</taxon>
        <taxon>Propionibacteriales</taxon>
        <taxon>Nocardioidaceae</taxon>
        <taxon>Nocardioides</taxon>
    </lineage>
</organism>
<dbReference type="EMBL" id="FNRT01000002">
    <property type="protein sequence ID" value="SED07184.1"/>
    <property type="molecule type" value="Genomic_DNA"/>
</dbReference>
<evidence type="ECO:0000313" key="4">
    <source>
        <dbReference type="Proteomes" id="UP000198742"/>
    </source>
</evidence>
<sequence length="319" mass="33038">MLGLVLVVVLTGCGSSEKGATQPERPSAGSSSAGSSSAAPETPTDTSSAVPPDGTAASSAAARLPSDLRGLVWFAGRRARTGELLLAAERSPFAGRRDLLRAARAATVGAPADPDHRSLWGGGAPVAVRLWWDGDEGFYDVRLPDVRSTRRPPGTSMRAAHLAIQQVVWTLQSVGGTVAPVRFHVGPRGEPVTDLLGVPATGPGDTYLAADQSGVLGKVVVLDPPEGASVRGRVVVSGLAESFEATVGIRVVTTGGEVVLEDGTGAEQCCGRLWPWRYELDTTGWEPGTYVVEARTDDPVGIANGSDGPEVDTRTIVVE</sequence>
<proteinExistence type="predicted"/>